<keyword evidence="2" id="KW-0732">Signal</keyword>
<protein>
    <submittedName>
        <fullName evidence="3">Carbohydrate-binding domain-containing protein</fullName>
    </submittedName>
</protein>
<feature type="compositionally biased region" description="Low complexity" evidence="1">
    <location>
        <begin position="328"/>
        <end position="352"/>
    </location>
</feature>
<feature type="compositionally biased region" description="Gly residues" evidence="1">
    <location>
        <begin position="715"/>
        <end position="725"/>
    </location>
</feature>
<evidence type="ECO:0000256" key="1">
    <source>
        <dbReference type="SAM" id="MobiDB-lite"/>
    </source>
</evidence>
<proteinExistence type="predicted"/>
<organism evidence="3 4">
    <name type="scientific">Paenibacillus thailandensis</name>
    <dbReference type="NCBI Taxonomy" id="393250"/>
    <lineage>
        <taxon>Bacteria</taxon>
        <taxon>Bacillati</taxon>
        <taxon>Bacillota</taxon>
        <taxon>Bacilli</taxon>
        <taxon>Bacillales</taxon>
        <taxon>Paenibacillaceae</taxon>
        <taxon>Paenibacillus</taxon>
    </lineage>
</organism>
<evidence type="ECO:0000313" key="3">
    <source>
        <dbReference type="EMBL" id="MFD2663606.1"/>
    </source>
</evidence>
<dbReference type="RefSeq" id="WP_379279965.1">
    <property type="nucleotide sequence ID" value="NZ_JBHUGT010000011.1"/>
</dbReference>
<gene>
    <name evidence="3" type="ORF">ACFSW5_25530</name>
</gene>
<dbReference type="EMBL" id="JBHUMY010000043">
    <property type="protein sequence ID" value="MFD2663606.1"/>
    <property type="molecule type" value="Genomic_DNA"/>
</dbReference>
<dbReference type="Pfam" id="PF14262">
    <property type="entry name" value="Cthe_2159"/>
    <property type="match status" value="1"/>
</dbReference>
<feature type="compositionally biased region" description="Gly residues" evidence="1">
    <location>
        <begin position="316"/>
        <end position="327"/>
    </location>
</feature>
<reference evidence="4" key="1">
    <citation type="journal article" date="2019" name="Int. J. Syst. Evol. Microbiol.">
        <title>The Global Catalogue of Microorganisms (GCM) 10K type strain sequencing project: providing services to taxonomists for standard genome sequencing and annotation.</title>
        <authorList>
            <consortium name="The Broad Institute Genomics Platform"/>
            <consortium name="The Broad Institute Genome Sequencing Center for Infectious Disease"/>
            <person name="Wu L."/>
            <person name="Ma J."/>
        </authorList>
    </citation>
    <scope>NUCLEOTIDE SEQUENCE [LARGE SCALE GENOMIC DNA]</scope>
    <source>
        <strain evidence="4">TISTR 1827</strain>
    </source>
</reference>
<accession>A0ABW5R4D8</accession>
<feature type="region of interest" description="Disordered" evidence="1">
    <location>
        <begin position="474"/>
        <end position="533"/>
    </location>
</feature>
<keyword evidence="4" id="KW-1185">Reference proteome</keyword>
<dbReference type="Proteomes" id="UP001597493">
    <property type="component" value="Unassembled WGS sequence"/>
</dbReference>
<dbReference type="PROSITE" id="PS51257">
    <property type="entry name" value="PROKAR_LIPOPROTEIN"/>
    <property type="match status" value="1"/>
</dbReference>
<feature type="region of interest" description="Disordered" evidence="1">
    <location>
        <begin position="705"/>
        <end position="725"/>
    </location>
</feature>
<feature type="signal peptide" evidence="2">
    <location>
        <begin position="1"/>
        <end position="28"/>
    </location>
</feature>
<feature type="compositionally biased region" description="Low complexity" evidence="1">
    <location>
        <begin position="368"/>
        <end position="390"/>
    </location>
</feature>
<sequence>MKKIQKHKIAIALLSMAVVLGACSNAAATESGETATTAETVSYDSGAAAVDPASLSMADLVTFDDDDTAAEWSADGSVSIELSGTSAAISGSGAAAADGSVTITEAGTYVLSGTLNDGQIVVDAGEEDIVRLVLNGVSLTDQDNAPIYVKGADKTVITLADGTENTVTDGTEYTLEDGEDEPNAAIFSKDDLTINGTGSLTVKANYNDGIASNDDLKIVSGKIQVQSADDGMVGRDLLAVQDGEITIDAGGDGMKATNDEEADKGVIAIAAGTFDVVAENDAIQAETTLLVDGGDYNLVTGGGSANAEPHAESGFMGKGGMGGGRPMPGGQTDASGTEAGAADAASGTAPAVPAEPPATPAADDDTADASAAADAAATTSTADGSASAKGLKAGGAIAVNDGTFTIDSADDAVNGNANVTISGGKLTIASGEDAVHADATLTIAAGTIDITASYEGLEGAEIAMAGGDVHVTASDDGVNASGSDTTMTNEAQDTAEAAEDAAVDATADATEDATEDTAADGAAGQRPGGFGGASNGKLTISGGYLYVDADGDGLDVNGSASMSGGTVIVNGPTNSGNGSLDYDGTFEVSGGVLISAGSSGMAQAPSTDSGQSSIAMTYPETQATGTIVRLEDASGNAIATFAPSKDYSMIVISSPELKQGESYTLYSGGTSTGTAKDGLYTDGEYSGGTKVVGFELSSATTWLNESGVTEAQTGRGFGGGGRRQP</sequence>
<comment type="caution">
    <text evidence="3">The sequence shown here is derived from an EMBL/GenBank/DDBJ whole genome shotgun (WGS) entry which is preliminary data.</text>
</comment>
<dbReference type="InterPro" id="IPR025584">
    <property type="entry name" value="Cthe_2159"/>
</dbReference>
<name>A0ABW5R4D8_9BACL</name>
<evidence type="ECO:0000256" key="2">
    <source>
        <dbReference type="SAM" id="SignalP"/>
    </source>
</evidence>
<evidence type="ECO:0000313" key="4">
    <source>
        <dbReference type="Proteomes" id="UP001597493"/>
    </source>
</evidence>
<feature type="compositionally biased region" description="Polar residues" evidence="1">
    <location>
        <begin position="480"/>
        <end position="489"/>
    </location>
</feature>
<feature type="region of interest" description="Disordered" evidence="1">
    <location>
        <begin position="302"/>
        <end position="390"/>
    </location>
</feature>
<feature type="compositionally biased region" description="Acidic residues" evidence="1">
    <location>
        <begin position="509"/>
        <end position="518"/>
    </location>
</feature>
<feature type="chain" id="PRO_5046205024" evidence="2">
    <location>
        <begin position="29"/>
        <end position="725"/>
    </location>
</feature>